<gene>
    <name evidence="9" type="ORF">DFO77_1116</name>
</gene>
<dbReference type="InterPro" id="IPR036286">
    <property type="entry name" value="LexA/Signal_pep-like_sf"/>
</dbReference>
<dbReference type="GO" id="GO:0006465">
    <property type="term" value="P:signal peptide processing"/>
    <property type="evidence" value="ECO:0007669"/>
    <property type="project" value="InterPro"/>
</dbReference>
<dbReference type="Gene3D" id="2.10.109.10">
    <property type="entry name" value="Umud Fragment, subunit A"/>
    <property type="match status" value="2"/>
</dbReference>
<dbReference type="EC" id="3.4.21.89" evidence="3 7"/>
<dbReference type="PANTHER" id="PTHR43390:SF1">
    <property type="entry name" value="CHLOROPLAST PROCESSING PEPTIDASE"/>
    <property type="match status" value="1"/>
</dbReference>
<feature type="domain" description="Peptidase S26" evidence="8">
    <location>
        <begin position="67"/>
        <end position="233"/>
    </location>
</feature>
<dbReference type="InterPro" id="IPR019758">
    <property type="entry name" value="Pept_S26A_signal_pept_1_CS"/>
</dbReference>
<feature type="transmembrane region" description="Helical" evidence="7">
    <location>
        <begin position="57"/>
        <end position="79"/>
    </location>
</feature>
<evidence type="ECO:0000256" key="2">
    <source>
        <dbReference type="ARBA" id="ARBA00009370"/>
    </source>
</evidence>
<evidence type="ECO:0000313" key="10">
    <source>
        <dbReference type="Proteomes" id="UP000252733"/>
    </source>
</evidence>
<comment type="catalytic activity">
    <reaction evidence="1 7">
        <text>Cleavage of hydrophobic, N-terminal signal or leader sequences from secreted and periplasmic proteins.</text>
        <dbReference type="EC" id="3.4.21.89"/>
    </reaction>
</comment>
<feature type="active site" evidence="6">
    <location>
        <position position="92"/>
    </location>
</feature>
<keyword evidence="7" id="KW-0472">Membrane</keyword>
<feature type="domain" description="Peptidase S26" evidence="8">
    <location>
        <begin position="356"/>
        <end position="387"/>
    </location>
</feature>
<keyword evidence="7" id="KW-0645">Protease</keyword>
<evidence type="ECO:0000256" key="7">
    <source>
        <dbReference type="RuleBase" id="RU362042"/>
    </source>
</evidence>
<organism evidence="9 10">
    <name type="scientific">Marinilabilia salmonicolor</name>
    <dbReference type="NCBI Taxonomy" id="989"/>
    <lineage>
        <taxon>Bacteria</taxon>
        <taxon>Pseudomonadati</taxon>
        <taxon>Bacteroidota</taxon>
        <taxon>Bacteroidia</taxon>
        <taxon>Marinilabiliales</taxon>
        <taxon>Marinilabiliaceae</taxon>
        <taxon>Marinilabilia</taxon>
    </lineage>
</organism>
<feature type="active site" evidence="6">
    <location>
        <position position="191"/>
    </location>
</feature>
<dbReference type="InterPro" id="IPR019757">
    <property type="entry name" value="Pept_S26A_signal_pept_1_Lys-AS"/>
</dbReference>
<keyword evidence="7" id="KW-0812">Transmembrane</keyword>
<dbReference type="STRING" id="1168289.GCA_000259075_02550"/>
<keyword evidence="7" id="KW-1133">Transmembrane helix</keyword>
<evidence type="ECO:0000313" key="9">
    <source>
        <dbReference type="EMBL" id="RCW34505.1"/>
    </source>
</evidence>
<dbReference type="Proteomes" id="UP000252733">
    <property type="component" value="Unassembled WGS sequence"/>
</dbReference>
<comment type="similarity">
    <text evidence="2 7">Belongs to the peptidase S26 family.</text>
</comment>
<accession>A0A2T0XN28</accession>
<dbReference type="Pfam" id="PF10502">
    <property type="entry name" value="Peptidase_S26"/>
    <property type="match status" value="2"/>
</dbReference>
<reference evidence="9 10" key="1">
    <citation type="submission" date="2018-07" db="EMBL/GenBank/DDBJ databases">
        <title>Freshwater and sediment microbial communities from various areas in North America, analyzing microbe dynamics in response to fracking.</title>
        <authorList>
            <person name="Lamendella R."/>
        </authorList>
    </citation>
    <scope>NUCLEOTIDE SEQUENCE [LARGE SCALE GENOMIC DNA]</scope>
    <source>
        <strain evidence="9 10">160A</strain>
    </source>
</reference>
<dbReference type="PROSITE" id="PS00761">
    <property type="entry name" value="SPASE_I_3"/>
    <property type="match status" value="1"/>
</dbReference>
<sequence length="397" mass="46177">MIRLIYTITLSVFIIFAALWFHIIWIPLAALILLWLKWRYRHRYATLKSDFVRNHPKVFTTLSALWIAGIGLGIGLLIYRFGVELISVPSASMEKAINPGDYIIVNKLIPGPRRFPEDPEKYFRMKGTSDLKRGDVILFNFPEGDTILENRPDESYYYLKRHYNNFDRLRQIRKWGNLVPLKVKNRPRFVKRVAGLPGDTITIYNGVLLINNQEAYLAGTVIKKFRWDNTEKAFKKAEQRKCFLNHYQQSGNLIVEMTREAFQQLPDSISQHLNPALLERNVPDIHTFPFDKSTGWNTDFMGPVIIPGRGTTIDVSPENINIYKRAITVHEGNSLSLKEGQVFINGRPRKNYTFKMDYYWVMGDNRPKSFDSRFWGLLPQNHIIGKIPEKFIHLGGE</sequence>
<dbReference type="GO" id="GO:0004252">
    <property type="term" value="F:serine-type endopeptidase activity"/>
    <property type="evidence" value="ECO:0007669"/>
    <property type="project" value="InterPro"/>
</dbReference>
<dbReference type="AlphaFoldDB" id="A0A2T0XN28"/>
<dbReference type="GO" id="GO:0016020">
    <property type="term" value="C:membrane"/>
    <property type="evidence" value="ECO:0007669"/>
    <property type="project" value="UniProtKB-SubCell"/>
</dbReference>
<feature type="transmembrane region" description="Helical" evidence="7">
    <location>
        <begin position="12"/>
        <end position="36"/>
    </location>
</feature>
<comment type="caution">
    <text evidence="7">Lacks conserved residue(s) required for the propagation of feature annotation.</text>
</comment>
<keyword evidence="10" id="KW-1185">Reference proteome</keyword>
<dbReference type="CDD" id="cd06530">
    <property type="entry name" value="S26_SPase_I"/>
    <property type="match status" value="2"/>
</dbReference>
<proteinExistence type="inferred from homology"/>
<protein>
    <recommendedName>
        <fullName evidence="4 7">Signal peptidase I</fullName>
        <ecNumber evidence="3 7">3.4.21.89</ecNumber>
    </recommendedName>
</protein>
<evidence type="ECO:0000256" key="4">
    <source>
        <dbReference type="ARBA" id="ARBA00019232"/>
    </source>
</evidence>
<dbReference type="PRINTS" id="PR00727">
    <property type="entry name" value="LEADERPTASE"/>
</dbReference>
<dbReference type="PROSITE" id="PS00760">
    <property type="entry name" value="SPASE_I_2"/>
    <property type="match status" value="1"/>
</dbReference>
<keyword evidence="5 7" id="KW-0378">Hydrolase</keyword>
<comment type="caution">
    <text evidence="9">The sequence shown here is derived from an EMBL/GenBank/DDBJ whole genome shotgun (WGS) entry which is preliminary data.</text>
</comment>
<evidence type="ECO:0000256" key="3">
    <source>
        <dbReference type="ARBA" id="ARBA00013208"/>
    </source>
</evidence>
<evidence type="ECO:0000256" key="5">
    <source>
        <dbReference type="ARBA" id="ARBA00022801"/>
    </source>
</evidence>
<name>A0A2T0XN28_9BACT</name>
<dbReference type="GO" id="GO:0009003">
    <property type="term" value="F:signal peptidase activity"/>
    <property type="evidence" value="ECO:0007669"/>
    <property type="project" value="UniProtKB-EC"/>
</dbReference>
<dbReference type="OrthoDB" id="9802919at2"/>
<dbReference type="InterPro" id="IPR000223">
    <property type="entry name" value="Pept_S26A_signal_pept_1"/>
</dbReference>
<dbReference type="NCBIfam" id="TIGR02227">
    <property type="entry name" value="sigpep_I_bact"/>
    <property type="match status" value="1"/>
</dbReference>
<evidence type="ECO:0000259" key="8">
    <source>
        <dbReference type="Pfam" id="PF10502"/>
    </source>
</evidence>
<dbReference type="SUPFAM" id="SSF51306">
    <property type="entry name" value="LexA/Signal peptidase"/>
    <property type="match status" value="1"/>
</dbReference>
<dbReference type="EMBL" id="QPIZ01000011">
    <property type="protein sequence ID" value="RCW34505.1"/>
    <property type="molecule type" value="Genomic_DNA"/>
</dbReference>
<comment type="subcellular location">
    <subcellularLocation>
        <location evidence="7">Membrane</location>
        <topology evidence="7">Single-pass type II membrane protein</topology>
    </subcellularLocation>
</comment>
<dbReference type="RefSeq" id="WP_106152836.1">
    <property type="nucleotide sequence ID" value="NZ_PVTS01000006.1"/>
</dbReference>
<dbReference type="PANTHER" id="PTHR43390">
    <property type="entry name" value="SIGNAL PEPTIDASE I"/>
    <property type="match status" value="1"/>
</dbReference>
<evidence type="ECO:0000256" key="1">
    <source>
        <dbReference type="ARBA" id="ARBA00000677"/>
    </source>
</evidence>
<evidence type="ECO:0000256" key="6">
    <source>
        <dbReference type="PIRSR" id="PIRSR600223-1"/>
    </source>
</evidence>
<dbReference type="InterPro" id="IPR019533">
    <property type="entry name" value="Peptidase_S26"/>
</dbReference>